<sequence>MLERVHTGHLGITQCTDRAKEAIWWPGISTDIKNQISQCKQCLEHRPQVVEPLLPTQTPERPWQIVGTDLFQHKDKNYIIFVDYFSRYFEMAELRSTSSSAVIEVAKKIFARFGVPETMRADNGPQYREEFRQFANEWHFRLITSSPYHPRSNGQVEAAVKIAKALLLKEKEVEQGLLVYRATPLESGVSPAELLMGRKLRSNIPVRERERQARVYSQNGLI</sequence>
<dbReference type="PANTHER" id="PTHR37984">
    <property type="entry name" value="PROTEIN CBG26694"/>
    <property type="match status" value="1"/>
</dbReference>
<dbReference type="PROSITE" id="PS50994">
    <property type="entry name" value="INTEGRASE"/>
    <property type="match status" value="1"/>
</dbReference>
<dbReference type="AlphaFoldDB" id="A0A195DQC2"/>
<gene>
    <name evidence="3" type="ORF">ALC57_12610</name>
</gene>
<dbReference type="InterPro" id="IPR001584">
    <property type="entry name" value="Integrase_cat-core"/>
</dbReference>
<evidence type="ECO:0000259" key="2">
    <source>
        <dbReference type="PROSITE" id="PS50994"/>
    </source>
</evidence>
<protein>
    <recommendedName>
        <fullName evidence="1">RNA-directed DNA polymerase</fullName>
        <ecNumber evidence="1">2.7.7.49</ecNumber>
    </recommendedName>
</protein>
<name>A0A195DQC2_9HYME</name>
<evidence type="ECO:0000313" key="3">
    <source>
        <dbReference type="EMBL" id="KYN15068.1"/>
    </source>
</evidence>
<reference evidence="3 4" key="1">
    <citation type="submission" date="2015-09" db="EMBL/GenBank/DDBJ databases">
        <title>Trachymyrmex cornetzi WGS genome.</title>
        <authorList>
            <person name="Nygaard S."/>
            <person name="Hu H."/>
            <person name="Boomsma J."/>
            <person name="Zhang G."/>
        </authorList>
    </citation>
    <scope>NUCLEOTIDE SEQUENCE [LARGE SCALE GENOMIC DNA]</scope>
    <source>
        <strain evidence="3">Tcor2-1</strain>
        <tissue evidence="3">Whole body</tissue>
    </source>
</reference>
<dbReference type="EC" id="2.7.7.49" evidence="1"/>
<proteinExistence type="predicted"/>
<dbReference type="GO" id="GO:0003964">
    <property type="term" value="F:RNA-directed DNA polymerase activity"/>
    <property type="evidence" value="ECO:0007669"/>
    <property type="project" value="UniProtKB-EC"/>
</dbReference>
<dbReference type="PANTHER" id="PTHR37984:SF5">
    <property type="entry name" value="PROTEIN NYNRIN-LIKE"/>
    <property type="match status" value="1"/>
</dbReference>
<dbReference type="GO" id="GO:0015074">
    <property type="term" value="P:DNA integration"/>
    <property type="evidence" value="ECO:0007669"/>
    <property type="project" value="InterPro"/>
</dbReference>
<dbReference type="Gene3D" id="3.30.420.10">
    <property type="entry name" value="Ribonuclease H-like superfamily/Ribonuclease H"/>
    <property type="match status" value="1"/>
</dbReference>
<dbReference type="InterPro" id="IPR012337">
    <property type="entry name" value="RNaseH-like_sf"/>
</dbReference>
<dbReference type="Pfam" id="PF00665">
    <property type="entry name" value="rve"/>
    <property type="match status" value="1"/>
</dbReference>
<keyword evidence="4" id="KW-1185">Reference proteome</keyword>
<dbReference type="Proteomes" id="UP000078492">
    <property type="component" value="Unassembled WGS sequence"/>
</dbReference>
<dbReference type="STRING" id="471704.A0A195DQC2"/>
<dbReference type="InterPro" id="IPR050951">
    <property type="entry name" value="Retrovirus_Pol_polyprotein"/>
</dbReference>
<dbReference type="InterPro" id="IPR041588">
    <property type="entry name" value="Integrase_H2C2"/>
</dbReference>
<dbReference type="GO" id="GO:0003676">
    <property type="term" value="F:nucleic acid binding"/>
    <property type="evidence" value="ECO:0007669"/>
    <property type="project" value="InterPro"/>
</dbReference>
<dbReference type="Gene3D" id="1.10.340.70">
    <property type="match status" value="1"/>
</dbReference>
<dbReference type="InterPro" id="IPR036397">
    <property type="entry name" value="RNaseH_sf"/>
</dbReference>
<dbReference type="SUPFAM" id="SSF53098">
    <property type="entry name" value="Ribonuclease H-like"/>
    <property type="match status" value="1"/>
</dbReference>
<feature type="domain" description="Integrase catalytic" evidence="2">
    <location>
        <begin position="58"/>
        <end position="213"/>
    </location>
</feature>
<accession>A0A195DQC2</accession>
<dbReference type="EMBL" id="KQ980612">
    <property type="protein sequence ID" value="KYN15068.1"/>
    <property type="molecule type" value="Genomic_DNA"/>
</dbReference>
<organism evidence="3 4">
    <name type="scientific">Trachymyrmex cornetzi</name>
    <dbReference type="NCBI Taxonomy" id="471704"/>
    <lineage>
        <taxon>Eukaryota</taxon>
        <taxon>Metazoa</taxon>
        <taxon>Ecdysozoa</taxon>
        <taxon>Arthropoda</taxon>
        <taxon>Hexapoda</taxon>
        <taxon>Insecta</taxon>
        <taxon>Pterygota</taxon>
        <taxon>Neoptera</taxon>
        <taxon>Endopterygota</taxon>
        <taxon>Hymenoptera</taxon>
        <taxon>Apocrita</taxon>
        <taxon>Aculeata</taxon>
        <taxon>Formicoidea</taxon>
        <taxon>Formicidae</taxon>
        <taxon>Myrmicinae</taxon>
        <taxon>Trachymyrmex</taxon>
    </lineage>
</organism>
<evidence type="ECO:0000256" key="1">
    <source>
        <dbReference type="ARBA" id="ARBA00012493"/>
    </source>
</evidence>
<dbReference type="FunFam" id="3.30.420.10:FF:000063">
    <property type="entry name" value="Retrovirus-related Pol polyprotein from transposon 297-like Protein"/>
    <property type="match status" value="1"/>
</dbReference>
<dbReference type="Pfam" id="PF17921">
    <property type="entry name" value="Integrase_H2C2"/>
    <property type="match status" value="1"/>
</dbReference>
<evidence type="ECO:0000313" key="4">
    <source>
        <dbReference type="Proteomes" id="UP000078492"/>
    </source>
</evidence>